<dbReference type="CDD" id="cd18580">
    <property type="entry name" value="ABC_6TM_ABCC_D2"/>
    <property type="match status" value="1"/>
</dbReference>
<evidence type="ECO:0000256" key="10">
    <source>
        <dbReference type="SAM" id="Phobius"/>
    </source>
</evidence>
<dbReference type="InterPro" id="IPR027417">
    <property type="entry name" value="P-loop_NTPase"/>
</dbReference>
<keyword evidence="4 10" id="KW-0812">Transmembrane</keyword>
<evidence type="ECO:0000259" key="12">
    <source>
        <dbReference type="PROSITE" id="PS50929"/>
    </source>
</evidence>
<dbReference type="PANTHER" id="PTHR24223">
    <property type="entry name" value="ATP-BINDING CASSETTE SUB-FAMILY C"/>
    <property type="match status" value="1"/>
</dbReference>
<dbReference type="InterPro" id="IPR003593">
    <property type="entry name" value="AAA+_ATPase"/>
</dbReference>
<feature type="transmembrane region" description="Helical" evidence="10">
    <location>
        <begin position="834"/>
        <end position="855"/>
    </location>
</feature>
<dbReference type="FunFam" id="3.40.50.300:FF:000838">
    <property type="entry name" value="ABC multidrug transporter (Eurofung)"/>
    <property type="match status" value="1"/>
</dbReference>
<evidence type="ECO:0000256" key="2">
    <source>
        <dbReference type="ARBA" id="ARBA00009726"/>
    </source>
</evidence>
<dbReference type="Gene3D" id="3.40.190.10">
    <property type="entry name" value="Periplasmic binding protein-like II"/>
    <property type="match status" value="1"/>
</dbReference>
<evidence type="ECO:0000313" key="13">
    <source>
        <dbReference type="EMBL" id="CAD7619629.1"/>
    </source>
</evidence>
<feature type="transmembrane region" description="Helical" evidence="10">
    <location>
        <begin position="331"/>
        <end position="350"/>
    </location>
</feature>
<dbReference type="GO" id="GO:0016887">
    <property type="term" value="F:ATP hydrolysis activity"/>
    <property type="evidence" value="ECO:0007669"/>
    <property type="project" value="InterPro"/>
</dbReference>
<dbReference type="InterPro" id="IPR036640">
    <property type="entry name" value="ABC1_TM_sf"/>
</dbReference>
<dbReference type="InterPro" id="IPR050173">
    <property type="entry name" value="ABC_transporter_C-like"/>
</dbReference>
<feature type="transmembrane region" description="Helical" evidence="10">
    <location>
        <begin position="761"/>
        <end position="787"/>
    </location>
</feature>
<gene>
    <name evidence="13" type="ORF">OSB1V03_LOCUS129</name>
</gene>
<keyword evidence="14" id="KW-1185">Reference proteome</keyword>
<protein>
    <submittedName>
        <fullName evidence="13">Uncharacterized protein</fullName>
    </submittedName>
</protein>
<keyword evidence="3" id="KW-0813">Transport</keyword>
<evidence type="ECO:0000313" key="14">
    <source>
        <dbReference type="Proteomes" id="UP000759131"/>
    </source>
</evidence>
<feature type="transmembrane region" description="Helical" evidence="10">
    <location>
        <begin position="947"/>
        <end position="969"/>
    </location>
</feature>
<feature type="transmembrane region" description="Helical" evidence="10">
    <location>
        <begin position="196"/>
        <end position="217"/>
    </location>
</feature>
<dbReference type="EMBL" id="OC854595">
    <property type="protein sequence ID" value="CAD7619629.1"/>
    <property type="molecule type" value="Genomic_DNA"/>
</dbReference>
<dbReference type="Pfam" id="PF00664">
    <property type="entry name" value="ABC_membrane"/>
    <property type="match status" value="2"/>
</dbReference>
<dbReference type="EMBL" id="CAJPIZ010000020">
    <property type="protein sequence ID" value="CAG2100059.1"/>
    <property type="molecule type" value="Genomic_DNA"/>
</dbReference>
<keyword evidence="7 10" id="KW-1133">Transmembrane helix</keyword>
<keyword evidence="6" id="KW-0067">ATP-binding</keyword>
<dbReference type="Gene3D" id="3.40.50.300">
    <property type="entry name" value="P-loop containing nucleotide triphosphate hydrolases"/>
    <property type="match status" value="2"/>
</dbReference>
<sequence>MGSGLVSIETYIQDLDFCDLYKCSKDDDTNKLCNQLERQWNRELGKKKPRFGRALFRTYALMFTPLDVGVRLTQPVLLGFVVRYFQTKGADMSYTMAASSAAGVVLCSLYCSFSQHVTAVYEMRVGMKMRAACCALMYRKSLRLSRQALGQTTVGQIINMMSNDATRFDEFAFYLHALFVAPLQSALVLYLLWEHLSWACLAGMTVLLLFIPFQGLMGRTFQRYRRMTARLTDTRIRLMNEIIGGMRVIKMYAWERPFAQLVSEARRYNWPNNQAKTDRQYTHVTRVMRKEIQRIRYSSFLKGVNLSLYIIVVRIILFACFLTYILMGQKLSAEAVFVSMAFFNTMRISVTKHFPNGVAATAELMVVIGRVQKFLLLDEMVSIDDKCDNDMEMKAKSDHKSDDNISSGGEETGIFIDNMNVRWNNDMTEPTLRDISLSVKPGQLLAVVGTVGSGKSSLLMSILNELELVSGQVVVKGRVSYAPQESWAFIASVRQNILFGSQYNEEKYNRVVKACALDRDFKLFPFGDKTLVGEKGVSLSGGQKARISLARALYHSADIYLLDDPLSAVDTHVAKHIFQKCCVEYLSDKARVLVTHQIQFLKDAHKILVLNDGKCVAIGSYDELKERGINLMSYQKQPETGDQNRKFLLRDRTVSFTPSIASSAGTGAEGPEVGTNSSVGGGDVADGDVGDDAPVAKAETKMTGSVEGSVYWNYTRAGAGPVLFIITFLSALIVQVLYQGGDFWLTTWTNAESSGKPVDQTLYLSVYSGLIGALIVTALISATSFYWMCMRSSVRLYDSIFFSLLRAPISFFDGQPLGRILNRFTKDTGVVDELLPSTAFDFIISMSLVFGNLVVNAIVSWLLVFPAILLLLLVFMCRLFYIRAARDIKRMDGLSRSPVYSHVNTTLNGLSTIRAFGAQTMFMRQFERHQNDNTSTFFLFICTSRAFGVLMDSICVFYISAVVAFIMTFQDMPGGNAGLILSSALTLTGMTQYSIKCSADLESYMTSVERMLEYSRITPEAELESPPERKPPTDWPQTGEIIFKDMSLQYNETTNKVLKHISVCLKGGEKVGVVGRTGAGKSSMIAALFRLTEPEGQVLIDGVDIGTIGLHDLRSRISIIPQDPVLFTGSMRKNLDPFGEHPDDELWSALEEVQLRDVVQSMPGQLDGEVTEGGGNMSVGQRQLVCLARAILRDNRVLVLDEATANVDHRTDALIQTTIRQRTDALIQTTIRQRFRYCTVITIAHRLNTIIDSDKVMVSQGLIGGWVRITCVVLIVYVFVDQVLDAGQVVEYDIPHHLLDTSDGLFSKLVKQTGKHMTIRLKQMAKQYYYHKNGIKLEEEEEALESGQENAVPPYVYLSENPINKRLDLDRGYETLIIKVLLNVLNITYEVIDGRGQADIGFGGLTLNHDRAQVIDYTYPYEPDTFTFTAPEHNNLDEKFGEHLVVVPRGKVDIFETLRDSPGSLVYIDNSLFLSHAINHYNITAYDIPVSSDQTSISLALDAIFVAKNFRFKQFYDFT</sequence>
<dbReference type="InterPro" id="IPR044726">
    <property type="entry name" value="ABCC_6TM_D2"/>
</dbReference>
<feature type="domain" description="ABC transporter" evidence="11">
    <location>
        <begin position="416"/>
        <end position="637"/>
    </location>
</feature>
<comment type="subcellular location">
    <subcellularLocation>
        <location evidence="1">Membrane</location>
        <topology evidence="1">Multi-pass membrane protein</topology>
    </subcellularLocation>
</comment>
<evidence type="ECO:0000256" key="4">
    <source>
        <dbReference type="ARBA" id="ARBA00022692"/>
    </source>
</evidence>
<dbReference type="GO" id="GO:0016020">
    <property type="term" value="C:membrane"/>
    <property type="evidence" value="ECO:0007669"/>
    <property type="project" value="UniProtKB-SubCell"/>
</dbReference>
<feature type="transmembrane region" description="Helical" evidence="10">
    <location>
        <begin position="861"/>
        <end position="881"/>
    </location>
</feature>
<dbReference type="InterPro" id="IPR017871">
    <property type="entry name" value="ABC_transporter-like_CS"/>
</dbReference>
<comment type="similarity">
    <text evidence="2">Belongs to the ABC transporter superfamily. ABCC family. Conjugate transporter (TC 3.A.1.208) subfamily.</text>
</comment>
<evidence type="ECO:0000256" key="6">
    <source>
        <dbReference type="ARBA" id="ARBA00022840"/>
    </source>
</evidence>
<feature type="transmembrane region" description="Helical" evidence="10">
    <location>
        <begin position="92"/>
        <end position="113"/>
    </location>
</feature>
<reference evidence="13" key="1">
    <citation type="submission" date="2020-11" db="EMBL/GenBank/DDBJ databases">
        <authorList>
            <person name="Tran Van P."/>
        </authorList>
    </citation>
    <scope>NUCLEOTIDE SEQUENCE</scope>
</reference>
<dbReference type="PANTHER" id="PTHR24223:SF456">
    <property type="entry name" value="MULTIDRUG RESISTANCE-ASSOCIATED PROTEIN LETHAL(2)03659"/>
    <property type="match status" value="1"/>
</dbReference>
<evidence type="ECO:0000256" key="5">
    <source>
        <dbReference type="ARBA" id="ARBA00022741"/>
    </source>
</evidence>
<dbReference type="PROSITE" id="PS00211">
    <property type="entry name" value="ABC_TRANSPORTER_1"/>
    <property type="match status" value="2"/>
</dbReference>
<feature type="non-terminal residue" evidence="13">
    <location>
        <position position="1"/>
    </location>
</feature>
<organism evidence="13">
    <name type="scientific">Medioppia subpectinata</name>
    <dbReference type="NCBI Taxonomy" id="1979941"/>
    <lineage>
        <taxon>Eukaryota</taxon>
        <taxon>Metazoa</taxon>
        <taxon>Ecdysozoa</taxon>
        <taxon>Arthropoda</taxon>
        <taxon>Chelicerata</taxon>
        <taxon>Arachnida</taxon>
        <taxon>Acari</taxon>
        <taxon>Acariformes</taxon>
        <taxon>Sarcoptiformes</taxon>
        <taxon>Oribatida</taxon>
        <taxon>Brachypylina</taxon>
        <taxon>Oppioidea</taxon>
        <taxon>Oppiidae</taxon>
        <taxon>Medioppia</taxon>
    </lineage>
</organism>
<proteinExistence type="inferred from homology"/>
<keyword evidence="5" id="KW-0547">Nucleotide-binding</keyword>
<dbReference type="InterPro" id="IPR011527">
    <property type="entry name" value="ABC1_TM_dom"/>
</dbReference>
<feature type="region of interest" description="Disordered" evidence="9">
    <location>
        <begin position="659"/>
        <end position="684"/>
    </location>
</feature>
<feature type="transmembrane region" description="Helical" evidence="10">
    <location>
        <begin position="171"/>
        <end position="190"/>
    </location>
</feature>
<evidence type="ECO:0000256" key="7">
    <source>
        <dbReference type="ARBA" id="ARBA00022989"/>
    </source>
</evidence>
<evidence type="ECO:0000256" key="3">
    <source>
        <dbReference type="ARBA" id="ARBA00022448"/>
    </source>
</evidence>
<dbReference type="SUPFAM" id="SSF90123">
    <property type="entry name" value="ABC transporter transmembrane region"/>
    <property type="match status" value="2"/>
</dbReference>
<dbReference type="SMART" id="SM00382">
    <property type="entry name" value="AAA"/>
    <property type="match status" value="2"/>
</dbReference>
<dbReference type="FunFam" id="1.20.1560.10:FF:000014">
    <property type="entry name" value="Multidrug resistance-associated protein member 4"/>
    <property type="match status" value="1"/>
</dbReference>
<evidence type="ECO:0000259" key="11">
    <source>
        <dbReference type="PROSITE" id="PS50893"/>
    </source>
</evidence>
<feature type="transmembrane region" description="Helical" evidence="10">
    <location>
        <begin position="306"/>
        <end position="325"/>
    </location>
</feature>
<dbReference type="FunFam" id="3.40.50.300:FF:001726">
    <property type="entry name" value="Multidrug resistance-associated protein 4"/>
    <property type="match status" value="1"/>
</dbReference>
<dbReference type="Gene3D" id="1.20.1560.10">
    <property type="entry name" value="ABC transporter type 1, transmembrane domain"/>
    <property type="match status" value="2"/>
</dbReference>
<evidence type="ECO:0000256" key="1">
    <source>
        <dbReference type="ARBA" id="ARBA00004141"/>
    </source>
</evidence>
<feature type="domain" description="ABC transmembrane type-1" evidence="12">
    <location>
        <begin position="68"/>
        <end position="351"/>
    </location>
</feature>
<dbReference type="Proteomes" id="UP000759131">
    <property type="component" value="Unassembled WGS sequence"/>
</dbReference>
<dbReference type="SUPFAM" id="SSF52540">
    <property type="entry name" value="P-loop containing nucleoside triphosphate hydrolases"/>
    <property type="match status" value="2"/>
</dbReference>
<keyword evidence="8 10" id="KW-0472">Membrane</keyword>
<dbReference type="InterPro" id="IPR003439">
    <property type="entry name" value="ABC_transporter-like_ATP-bd"/>
</dbReference>
<dbReference type="SUPFAM" id="SSF53850">
    <property type="entry name" value="Periplasmic binding protein-like II"/>
    <property type="match status" value="1"/>
</dbReference>
<dbReference type="Pfam" id="PF00005">
    <property type="entry name" value="ABC_tran"/>
    <property type="match status" value="2"/>
</dbReference>
<feature type="domain" description="ABC transporter" evidence="11">
    <location>
        <begin position="1041"/>
        <end position="1311"/>
    </location>
</feature>
<dbReference type="PROSITE" id="PS50929">
    <property type="entry name" value="ABC_TM1F"/>
    <property type="match status" value="2"/>
</dbReference>
<feature type="transmembrane region" description="Helical" evidence="10">
    <location>
        <begin position="722"/>
        <end position="741"/>
    </location>
</feature>
<dbReference type="GO" id="GO:0140359">
    <property type="term" value="F:ABC-type transporter activity"/>
    <property type="evidence" value="ECO:0007669"/>
    <property type="project" value="InterPro"/>
</dbReference>
<feature type="domain" description="ABC transmembrane type-1" evidence="12">
    <location>
        <begin position="725"/>
        <end position="1003"/>
    </location>
</feature>
<name>A0A7R9KAY4_9ACAR</name>
<dbReference type="PROSITE" id="PS50893">
    <property type="entry name" value="ABC_TRANSPORTER_2"/>
    <property type="match status" value="2"/>
</dbReference>
<dbReference type="CDD" id="cd03250">
    <property type="entry name" value="ABCC_MRP_domain1"/>
    <property type="match status" value="1"/>
</dbReference>
<evidence type="ECO:0000256" key="8">
    <source>
        <dbReference type="ARBA" id="ARBA00023136"/>
    </source>
</evidence>
<dbReference type="CDD" id="cd03244">
    <property type="entry name" value="ABCC_MRP_domain2"/>
    <property type="match status" value="1"/>
</dbReference>
<dbReference type="GO" id="GO:0005524">
    <property type="term" value="F:ATP binding"/>
    <property type="evidence" value="ECO:0007669"/>
    <property type="project" value="UniProtKB-KW"/>
</dbReference>
<dbReference type="OrthoDB" id="6510208at2759"/>
<feature type="transmembrane region" description="Helical" evidence="10">
    <location>
        <begin position="54"/>
        <end position="72"/>
    </location>
</feature>
<accession>A0A7R9KAY4</accession>
<evidence type="ECO:0000256" key="9">
    <source>
        <dbReference type="SAM" id="MobiDB-lite"/>
    </source>
</evidence>